<feature type="compositionally biased region" description="Low complexity" evidence="1">
    <location>
        <begin position="25"/>
        <end position="35"/>
    </location>
</feature>
<proteinExistence type="predicted"/>
<gene>
    <name evidence="3" type="ORF">KACC15558_24650</name>
</gene>
<evidence type="ECO:0000256" key="2">
    <source>
        <dbReference type="SAM" id="SignalP"/>
    </source>
</evidence>
<name>A0ABP9U5B3_9MICO</name>
<dbReference type="Proteomes" id="UP001498935">
    <property type="component" value="Unassembled WGS sequence"/>
</dbReference>
<keyword evidence="4" id="KW-1185">Reference proteome</keyword>
<feature type="region of interest" description="Disordered" evidence="1">
    <location>
        <begin position="19"/>
        <end position="46"/>
    </location>
</feature>
<feature type="signal peptide" evidence="2">
    <location>
        <begin position="1"/>
        <end position="17"/>
    </location>
</feature>
<accession>A0ABP9U5B3</accession>
<keyword evidence="2" id="KW-0732">Signal</keyword>
<evidence type="ECO:0000313" key="4">
    <source>
        <dbReference type="Proteomes" id="UP001498935"/>
    </source>
</evidence>
<dbReference type="EMBL" id="BAABNP010000010">
    <property type="protein sequence ID" value="GAA5341424.1"/>
    <property type="molecule type" value="Genomic_DNA"/>
</dbReference>
<evidence type="ECO:0008006" key="5">
    <source>
        <dbReference type="Google" id="ProtNLM"/>
    </source>
</evidence>
<evidence type="ECO:0000256" key="1">
    <source>
        <dbReference type="SAM" id="MobiDB-lite"/>
    </source>
</evidence>
<dbReference type="PROSITE" id="PS51257">
    <property type="entry name" value="PROKAR_LIPOPROTEIN"/>
    <property type="match status" value="1"/>
</dbReference>
<organism evidence="3 4">
    <name type="scientific">Brevibacterium ammoniilyticum</name>
    <dbReference type="NCBI Taxonomy" id="1046555"/>
    <lineage>
        <taxon>Bacteria</taxon>
        <taxon>Bacillati</taxon>
        <taxon>Actinomycetota</taxon>
        <taxon>Actinomycetes</taxon>
        <taxon>Micrococcales</taxon>
        <taxon>Brevibacteriaceae</taxon>
        <taxon>Brevibacterium</taxon>
    </lineage>
</organism>
<reference evidence="3 4" key="1">
    <citation type="submission" date="2024-02" db="EMBL/GenBank/DDBJ databases">
        <title>Characterization of antibiotic resistant novel bacterial strains and their environmental applications.</title>
        <authorList>
            <person name="Manzoor S."/>
            <person name="Abbas S."/>
            <person name="Arshad M."/>
            <person name="Li W.J."/>
            <person name="Ahmed I."/>
        </authorList>
    </citation>
    <scope>NUCLEOTIDE SEQUENCE [LARGE SCALE GENOMIC DNA]</scope>
    <source>
        <strain evidence="3 4">KACC 15558</strain>
    </source>
</reference>
<evidence type="ECO:0000313" key="3">
    <source>
        <dbReference type="EMBL" id="GAA5341424.1"/>
    </source>
</evidence>
<dbReference type="RefSeq" id="WP_342038531.1">
    <property type="nucleotide sequence ID" value="NZ_BAABBK010000010.1"/>
</dbReference>
<sequence length="236" mass="23560">MKRLLPVIAVTATLALAGCSGGGSSESAGSSDSGSKPAAEDTQASTQLDEAALKKIIETTDFDGKTFKPVDTGAIDSGEAAKALEQAEFQPAECKDLAMAGLNAAKASSGTMVVGIASDNTMSVGLSSFADEQATSSQFSNSSKMAETCADVTMKMQGMEMKMSSKAFDATVAGADETVGTTTSMEAGGATAMSTQTVTARVGNNVVTAANLSPNGTEQDAVKVAEAAVAAVKNAG</sequence>
<protein>
    <recommendedName>
        <fullName evidence="5">PknH-like extracellular domain-containing protein</fullName>
    </recommendedName>
</protein>
<comment type="caution">
    <text evidence="3">The sequence shown here is derived from an EMBL/GenBank/DDBJ whole genome shotgun (WGS) entry which is preliminary data.</text>
</comment>
<feature type="chain" id="PRO_5047084911" description="PknH-like extracellular domain-containing protein" evidence="2">
    <location>
        <begin position="18"/>
        <end position="236"/>
    </location>
</feature>